<dbReference type="HOGENOM" id="CLU_3347245_0_0_3"/>
<dbReference type="Proteomes" id="UP000002274">
    <property type="component" value="Chromosome"/>
</dbReference>
<dbReference type="AlphaFoldDB" id="A2C977"/>
<evidence type="ECO:0000313" key="2">
    <source>
        <dbReference type="Proteomes" id="UP000002274"/>
    </source>
</evidence>
<protein>
    <submittedName>
        <fullName evidence="1">Uncharacterized protein</fullName>
    </submittedName>
</protein>
<evidence type="ECO:0000313" key="1">
    <source>
        <dbReference type="EMBL" id="ABM78037.1"/>
    </source>
</evidence>
<organism evidence="1 2">
    <name type="scientific">Prochlorococcus marinus (strain MIT 9303)</name>
    <dbReference type="NCBI Taxonomy" id="59922"/>
    <lineage>
        <taxon>Bacteria</taxon>
        <taxon>Bacillati</taxon>
        <taxon>Cyanobacteriota</taxon>
        <taxon>Cyanophyceae</taxon>
        <taxon>Synechococcales</taxon>
        <taxon>Prochlorococcaceae</taxon>
        <taxon>Prochlorococcus</taxon>
    </lineage>
</organism>
<accession>A2C977</accession>
<reference evidence="1 2" key="1">
    <citation type="journal article" date="2007" name="PLoS Genet.">
        <title>Patterns and implications of gene gain and loss in the evolution of Prochlorococcus.</title>
        <authorList>
            <person name="Kettler G.C."/>
            <person name="Martiny A.C."/>
            <person name="Huang K."/>
            <person name="Zucker J."/>
            <person name="Coleman M.L."/>
            <person name="Rodrigue S."/>
            <person name="Chen F."/>
            <person name="Lapidus A."/>
            <person name="Ferriera S."/>
            <person name="Johnson J."/>
            <person name="Steglich C."/>
            <person name="Church G.M."/>
            <person name="Richardson P."/>
            <person name="Chisholm S.W."/>
        </authorList>
    </citation>
    <scope>NUCLEOTIDE SEQUENCE [LARGE SCALE GENOMIC DNA]</scope>
    <source>
        <strain evidence="1 2">MIT 9303</strain>
    </source>
</reference>
<dbReference type="EMBL" id="CP000554">
    <property type="protein sequence ID" value="ABM78037.1"/>
    <property type="molecule type" value="Genomic_DNA"/>
</dbReference>
<gene>
    <name evidence="1" type="ordered locus">P9303_12901</name>
</gene>
<name>A2C977_PROM3</name>
<proteinExistence type="predicted"/>
<sequence>MMIFCFHPSPLSIDSLNLFKNAVTWINANSEFVHKHQ</sequence>
<dbReference type="KEGG" id="pmf:P9303_12901"/>
<dbReference type="STRING" id="59922.P9303_12901"/>